<comment type="caution">
    <text evidence="1">The sequence shown here is derived from an EMBL/GenBank/DDBJ whole genome shotgun (WGS) entry which is preliminary data.</text>
</comment>
<dbReference type="EMBL" id="QDEB01081276">
    <property type="protein sequence ID" value="RZC34296.1"/>
    <property type="molecule type" value="Genomic_DNA"/>
</dbReference>
<name>A0A482VNL1_ASBVE</name>
<protein>
    <submittedName>
        <fullName evidence="1">Uncharacterized protein</fullName>
    </submittedName>
</protein>
<dbReference type="AlphaFoldDB" id="A0A482VNL1"/>
<keyword evidence="2" id="KW-1185">Reference proteome</keyword>
<accession>A0A482VNL1</accession>
<proteinExistence type="predicted"/>
<gene>
    <name evidence="1" type="ORF">BDFB_015050</name>
</gene>
<evidence type="ECO:0000313" key="2">
    <source>
        <dbReference type="Proteomes" id="UP000292052"/>
    </source>
</evidence>
<reference evidence="1 2" key="1">
    <citation type="submission" date="2017-03" db="EMBL/GenBank/DDBJ databases">
        <title>Genome of the blue death feigning beetle - Asbolus verrucosus.</title>
        <authorList>
            <person name="Rider S.D."/>
        </authorList>
    </citation>
    <scope>NUCLEOTIDE SEQUENCE [LARGE SCALE GENOMIC DNA]</scope>
    <source>
        <strain evidence="1">Butters</strain>
        <tissue evidence="1">Head and leg muscle</tissue>
    </source>
</reference>
<evidence type="ECO:0000313" key="1">
    <source>
        <dbReference type="EMBL" id="RZC34296.1"/>
    </source>
</evidence>
<dbReference type="Proteomes" id="UP000292052">
    <property type="component" value="Unassembled WGS sequence"/>
</dbReference>
<sequence>MNIQLSPIKYKLKMVTF</sequence>
<organism evidence="1 2">
    <name type="scientific">Asbolus verrucosus</name>
    <name type="common">Desert ironclad beetle</name>
    <dbReference type="NCBI Taxonomy" id="1661398"/>
    <lineage>
        <taxon>Eukaryota</taxon>
        <taxon>Metazoa</taxon>
        <taxon>Ecdysozoa</taxon>
        <taxon>Arthropoda</taxon>
        <taxon>Hexapoda</taxon>
        <taxon>Insecta</taxon>
        <taxon>Pterygota</taxon>
        <taxon>Neoptera</taxon>
        <taxon>Endopterygota</taxon>
        <taxon>Coleoptera</taxon>
        <taxon>Polyphaga</taxon>
        <taxon>Cucujiformia</taxon>
        <taxon>Tenebrionidae</taxon>
        <taxon>Pimeliinae</taxon>
        <taxon>Asbolus</taxon>
    </lineage>
</organism>